<proteinExistence type="predicted"/>
<dbReference type="RefSeq" id="WP_195129530.1">
    <property type="nucleotide sequence ID" value="NZ_JADLQX010000007.1"/>
</dbReference>
<name>A0ABS0CNV4_9NOCA</name>
<evidence type="ECO:0000313" key="2">
    <source>
        <dbReference type="Proteomes" id="UP000702209"/>
    </source>
</evidence>
<accession>A0ABS0CNV4</accession>
<gene>
    <name evidence="1" type="ORF">IU459_11785</name>
</gene>
<dbReference type="EMBL" id="JADLQX010000007">
    <property type="protein sequence ID" value="MBF6298221.1"/>
    <property type="molecule type" value="Genomic_DNA"/>
</dbReference>
<sequence>MTTWSVYSATTDPVGERWLNWNGRDWKADPETTAALTAPAFSFPLTPTGPFQTGYGPGESELLAAALHVIPGARTAGQVPEYPQIPRLPDGATG</sequence>
<protein>
    <recommendedName>
        <fullName evidence="3">DUF2510 domain-containing protein</fullName>
    </recommendedName>
</protein>
<reference evidence="1 2" key="1">
    <citation type="submission" date="2020-10" db="EMBL/GenBank/DDBJ databases">
        <title>Identification of Nocardia species via Next-generation sequencing and recognition of intraspecies genetic diversity.</title>
        <authorList>
            <person name="Li P."/>
            <person name="Li P."/>
            <person name="Lu B."/>
        </authorList>
    </citation>
    <scope>NUCLEOTIDE SEQUENCE [LARGE SCALE GENOMIC DNA]</scope>
    <source>
        <strain evidence="1 2">BJ06-0157</strain>
    </source>
</reference>
<organism evidence="1 2">
    <name type="scientific">Nocardia amamiensis</name>
    <dbReference type="NCBI Taxonomy" id="404578"/>
    <lineage>
        <taxon>Bacteria</taxon>
        <taxon>Bacillati</taxon>
        <taxon>Actinomycetota</taxon>
        <taxon>Actinomycetes</taxon>
        <taxon>Mycobacteriales</taxon>
        <taxon>Nocardiaceae</taxon>
        <taxon>Nocardia</taxon>
    </lineage>
</organism>
<evidence type="ECO:0000313" key="1">
    <source>
        <dbReference type="EMBL" id="MBF6298221.1"/>
    </source>
</evidence>
<comment type="caution">
    <text evidence="1">The sequence shown here is derived from an EMBL/GenBank/DDBJ whole genome shotgun (WGS) entry which is preliminary data.</text>
</comment>
<dbReference type="Proteomes" id="UP000702209">
    <property type="component" value="Unassembled WGS sequence"/>
</dbReference>
<keyword evidence="2" id="KW-1185">Reference proteome</keyword>
<evidence type="ECO:0008006" key="3">
    <source>
        <dbReference type="Google" id="ProtNLM"/>
    </source>
</evidence>